<dbReference type="PROSITE" id="PS51910">
    <property type="entry name" value="GH18_2"/>
    <property type="match status" value="1"/>
</dbReference>
<accession>A0AA47P949</accession>
<name>A0AA47P949_MERPO</name>
<keyword evidence="7" id="KW-0119">Carbohydrate metabolism</keyword>
<evidence type="ECO:0000256" key="1">
    <source>
        <dbReference type="ARBA" id="ARBA00000822"/>
    </source>
</evidence>
<organism evidence="11 12">
    <name type="scientific">Merluccius polli</name>
    <name type="common">Benguela hake</name>
    <name type="synonym">Merluccius cadenati</name>
    <dbReference type="NCBI Taxonomy" id="89951"/>
    <lineage>
        <taxon>Eukaryota</taxon>
        <taxon>Metazoa</taxon>
        <taxon>Chordata</taxon>
        <taxon>Craniata</taxon>
        <taxon>Vertebrata</taxon>
        <taxon>Euteleostomi</taxon>
        <taxon>Actinopterygii</taxon>
        <taxon>Neopterygii</taxon>
        <taxon>Teleostei</taxon>
        <taxon>Neoteleostei</taxon>
        <taxon>Acanthomorphata</taxon>
        <taxon>Zeiogadaria</taxon>
        <taxon>Gadariae</taxon>
        <taxon>Gadiformes</taxon>
        <taxon>Gadoidei</taxon>
        <taxon>Merlucciidae</taxon>
        <taxon>Merluccius</taxon>
    </lineage>
</organism>
<keyword evidence="4" id="KW-0147">Chitin-binding</keyword>
<keyword evidence="5" id="KW-0146">Chitin degradation</keyword>
<evidence type="ECO:0000256" key="5">
    <source>
        <dbReference type="ARBA" id="ARBA00023024"/>
    </source>
</evidence>
<evidence type="ECO:0000256" key="4">
    <source>
        <dbReference type="ARBA" id="ARBA00022669"/>
    </source>
</evidence>
<sequence length="455" mass="50407">MARLTLPAVLGVLLAVHTATSTKLVCHMTNWAQYRPASGKFTADNIDPFICTHVVYALATINNFNQLIPTEWNDEEQYKMLNSLRDINPALRTLLSVGGSVNGISPFIAMVSKPESRAVFIKSAISFLRKHNFDGLNLAWEFPGQMGSMPTDKAKFSELIAELDQAFLEEARDTRKTQLLLTANVAAFESTVTGAYDVPKIAPHLDFINVMTYDYHGHWESQTGHNSPLFSSNVDSGTHLQHNINSSISHWLSLGAPAEKLLLGFSTYGRTFRLSSSSSFLGAPADGAGDAGPYTRTAGFWSFYEVCSFINGATVEWIAEQEVPYATNSVVWAGYDNKQSFTAKVQWMNSRNLGGAHVWTLDMDDFSGSFCSEGRYPLVNHLRNAMGFPPKPTTTPRPTTTKDPLTSFCSGRPDGLYENVADKTTYLQCFNGITYLHRCQPGLIYYDSCKCCNWP</sequence>
<evidence type="ECO:0000259" key="10">
    <source>
        <dbReference type="PROSITE" id="PS51910"/>
    </source>
</evidence>
<comment type="similarity">
    <text evidence="2">Belongs to the glycosyl hydrolase 18 family. Chitinase class II subfamily.</text>
</comment>
<dbReference type="PROSITE" id="PS50940">
    <property type="entry name" value="CHIT_BIND_II"/>
    <property type="match status" value="1"/>
</dbReference>
<keyword evidence="8" id="KW-0732">Signal</keyword>
<dbReference type="GO" id="GO:0005576">
    <property type="term" value="C:extracellular region"/>
    <property type="evidence" value="ECO:0007669"/>
    <property type="project" value="InterPro"/>
</dbReference>
<dbReference type="Pfam" id="PF00704">
    <property type="entry name" value="Glyco_hydro_18"/>
    <property type="match status" value="1"/>
</dbReference>
<evidence type="ECO:0000256" key="7">
    <source>
        <dbReference type="ARBA" id="ARBA00023326"/>
    </source>
</evidence>
<feature type="domain" description="Chitin-binding type-2" evidence="9">
    <location>
        <begin position="406"/>
        <end position="455"/>
    </location>
</feature>
<dbReference type="Gene3D" id="3.10.50.10">
    <property type="match status" value="1"/>
</dbReference>
<evidence type="ECO:0000256" key="6">
    <source>
        <dbReference type="ARBA" id="ARBA00023157"/>
    </source>
</evidence>
<dbReference type="InterPro" id="IPR029070">
    <property type="entry name" value="Chitinase_insertion_sf"/>
</dbReference>
<gene>
    <name evidence="11" type="primary">Chia_1</name>
    <name evidence="11" type="ORF">N1851_006753</name>
</gene>
<dbReference type="PANTHER" id="PTHR11177:SF332">
    <property type="entry name" value="CHITINASE"/>
    <property type="match status" value="1"/>
</dbReference>
<dbReference type="InterPro" id="IPR036508">
    <property type="entry name" value="Chitin-bd_dom_sf"/>
</dbReference>
<dbReference type="InterPro" id="IPR050314">
    <property type="entry name" value="Glycosyl_Hydrlase_18"/>
</dbReference>
<feature type="chain" id="PRO_5041414910" description="chitinase" evidence="8">
    <location>
        <begin position="22"/>
        <end position="455"/>
    </location>
</feature>
<dbReference type="GO" id="GO:0006032">
    <property type="term" value="P:chitin catabolic process"/>
    <property type="evidence" value="ECO:0007669"/>
    <property type="project" value="UniProtKB-KW"/>
</dbReference>
<dbReference type="SUPFAM" id="SSF57625">
    <property type="entry name" value="Invertebrate chitin-binding proteins"/>
    <property type="match status" value="1"/>
</dbReference>
<dbReference type="InterPro" id="IPR001223">
    <property type="entry name" value="Glyco_hydro18_cat"/>
</dbReference>
<evidence type="ECO:0000256" key="8">
    <source>
        <dbReference type="SAM" id="SignalP"/>
    </source>
</evidence>
<proteinExistence type="inferred from homology"/>
<dbReference type="GO" id="GO:0008061">
    <property type="term" value="F:chitin binding"/>
    <property type="evidence" value="ECO:0007669"/>
    <property type="project" value="UniProtKB-KW"/>
</dbReference>
<dbReference type="EMBL" id="JAOPHQ010001155">
    <property type="protein sequence ID" value="KAK0151878.1"/>
    <property type="molecule type" value="Genomic_DNA"/>
</dbReference>
<evidence type="ECO:0000313" key="11">
    <source>
        <dbReference type="EMBL" id="KAK0151878.1"/>
    </source>
</evidence>
<comment type="caution">
    <text evidence="11">The sequence shown here is derived from an EMBL/GenBank/DDBJ whole genome shotgun (WGS) entry which is preliminary data.</text>
</comment>
<feature type="domain" description="GH18" evidence="10">
    <location>
        <begin position="22"/>
        <end position="389"/>
    </location>
</feature>
<dbReference type="PANTHER" id="PTHR11177">
    <property type="entry name" value="CHITINASE"/>
    <property type="match status" value="1"/>
</dbReference>
<evidence type="ECO:0000313" key="12">
    <source>
        <dbReference type="Proteomes" id="UP001174136"/>
    </source>
</evidence>
<dbReference type="Gene3D" id="3.20.20.80">
    <property type="entry name" value="Glycosidases"/>
    <property type="match status" value="1"/>
</dbReference>
<dbReference type="SUPFAM" id="SSF54556">
    <property type="entry name" value="Chitinase insertion domain"/>
    <property type="match status" value="1"/>
</dbReference>
<dbReference type="FunFam" id="3.20.20.80:FF:000220">
    <property type="entry name" value="Chitotriosidase-1"/>
    <property type="match status" value="1"/>
</dbReference>
<dbReference type="Gene3D" id="2.170.140.10">
    <property type="entry name" value="Chitin binding domain"/>
    <property type="match status" value="1"/>
</dbReference>
<dbReference type="InterPro" id="IPR011583">
    <property type="entry name" value="Chitinase_II/V-like_cat"/>
</dbReference>
<dbReference type="GO" id="GO:0000272">
    <property type="term" value="P:polysaccharide catabolic process"/>
    <property type="evidence" value="ECO:0007669"/>
    <property type="project" value="UniProtKB-KW"/>
</dbReference>
<keyword evidence="12" id="KW-1185">Reference proteome</keyword>
<feature type="signal peptide" evidence="8">
    <location>
        <begin position="1"/>
        <end position="21"/>
    </location>
</feature>
<evidence type="ECO:0000256" key="2">
    <source>
        <dbReference type="ARBA" id="ARBA00009121"/>
    </source>
</evidence>
<protein>
    <recommendedName>
        <fullName evidence="3">chitinase</fullName>
        <ecNumber evidence="3">3.2.1.14</ecNumber>
    </recommendedName>
</protein>
<dbReference type="InterPro" id="IPR002557">
    <property type="entry name" value="Chitin-bd_dom"/>
</dbReference>
<dbReference type="FunFam" id="2.170.140.10:FF:000001">
    <property type="entry name" value="Acidic mammalian chitinase"/>
    <property type="match status" value="1"/>
</dbReference>
<keyword evidence="6" id="KW-1015">Disulfide bond</keyword>
<reference evidence="11" key="1">
    <citation type="journal article" date="2023" name="Front. Mar. Sci.">
        <title>A new Merluccius polli reference genome to investigate the effects of global change in West African waters.</title>
        <authorList>
            <person name="Mateo J.L."/>
            <person name="Blanco-Fernandez C."/>
            <person name="Garcia-Vazquez E."/>
            <person name="Machado-Schiaffino G."/>
        </authorList>
    </citation>
    <scope>NUCLEOTIDE SEQUENCE</scope>
    <source>
        <strain evidence="11">C29</strain>
        <tissue evidence="11">Fin</tissue>
    </source>
</reference>
<dbReference type="CDD" id="cd02872">
    <property type="entry name" value="GH18_chitolectin_chitotriosidase"/>
    <property type="match status" value="1"/>
</dbReference>
<dbReference type="Proteomes" id="UP001174136">
    <property type="component" value="Unassembled WGS sequence"/>
</dbReference>
<evidence type="ECO:0000259" key="9">
    <source>
        <dbReference type="PROSITE" id="PS50940"/>
    </source>
</evidence>
<dbReference type="AlphaFoldDB" id="A0AA47P949"/>
<dbReference type="EC" id="3.2.1.14" evidence="3"/>
<dbReference type="FunFam" id="3.10.50.10:FF:000001">
    <property type="entry name" value="Chitinase 3-like 1"/>
    <property type="match status" value="1"/>
</dbReference>
<evidence type="ECO:0000256" key="3">
    <source>
        <dbReference type="ARBA" id="ARBA00012729"/>
    </source>
</evidence>
<dbReference type="Pfam" id="PF01607">
    <property type="entry name" value="CBM_14"/>
    <property type="match status" value="1"/>
</dbReference>
<dbReference type="SUPFAM" id="SSF51445">
    <property type="entry name" value="(Trans)glycosidases"/>
    <property type="match status" value="1"/>
</dbReference>
<dbReference type="InterPro" id="IPR017853">
    <property type="entry name" value="GH"/>
</dbReference>
<comment type="catalytic activity">
    <reaction evidence="1">
        <text>Random endo-hydrolysis of N-acetyl-beta-D-glucosaminide (1-&gt;4)-beta-linkages in chitin and chitodextrins.</text>
        <dbReference type="EC" id="3.2.1.14"/>
    </reaction>
</comment>
<keyword evidence="7" id="KW-0624">Polysaccharide degradation</keyword>
<dbReference type="SMART" id="SM00636">
    <property type="entry name" value="Glyco_18"/>
    <property type="match status" value="1"/>
</dbReference>
<dbReference type="GO" id="GO:0008843">
    <property type="term" value="F:endochitinase activity"/>
    <property type="evidence" value="ECO:0007669"/>
    <property type="project" value="UniProtKB-EC"/>
</dbReference>